<organism evidence="2">
    <name type="scientific">Timema bartmani</name>
    <dbReference type="NCBI Taxonomy" id="61472"/>
    <lineage>
        <taxon>Eukaryota</taxon>
        <taxon>Metazoa</taxon>
        <taxon>Ecdysozoa</taxon>
        <taxon>Arthropoda</taxon>
        <taxon>Hexapoda</taxon>
        <taxon>Insecta</taxon>
        <taxon>Pterygota</taxon>
        <taxon>Neoptera</taxon>
        <taxon>Polyneoptera</taxon>
        <taxon>Phasmatodea</taxon>
        <taxon>Timematodea</taxon>
        <taxon>Timematoidea</taxon>
        <taxon>Timematidae</taxon>
        <taxon>Timema</taxon>
    </lineage>
</organism>
<feature type="transmembrane region" description="Helical" evidence="1">
    <location>
        <begin position="21"/>
        <end position="40"/>
    </location>
</feature>
<proteinExistence type="predicted"/>
<gene>
    <name evidence="2" type="ORF">TBIB3V08_LOCUS11523</name>
</gene>
<keyword evidence="1" id="KW-0812">Transmembrane</keyword>
<evidence type="ECO:0000313" key="2">
    <source>
        <dbReference type="EMBL" id="CAD7449244.1"/>
    </source>
</evidence>
<reference evidence="2" key="1">
    <citation type="submission" date="2020-11" db="EMBL/GenBank/DDBJ databases">
        <authorList>
            <person name="Tran Van P."/>
        </authorList>
    </citation>
    <scope>NUCLEOTIDE SEQUENCE</scope>
</reference>
<feature type="transmembrane region" description="Helical" evidence="1">
    <location>
        <begin position="60"/>
        <end position="82"/>
    </location>
</feature>
<sequence length="155" mass="16545">MATRATNSRATNCTQEESSLFIPRSVLTSFSCVSFLRRLISLHATDAKGSDTDNVLVTAHRGLTLTLVALLLVALAAMTVRATESGDQISKRSIYSLGYGSYGGYGPYYSGYGLSSSYYGLDPGYNALGGYGYVGGYGYPYGHIGGYRGYGGYAW</sequence>
<accession>A0A7R9F9P0</accession>
<keyword evidence="1" id="KW-1133">Transmembrane helix</keyword>
<name>A0A7R9F9P0_9NEOP</name>
<keyword evidence="1" id="KW-0472">Membrane</keyword>
<dbReference type="EMBL" id="OD571366">
    <property type="protein sequence ID" value="CAD7449244.1"/>
    <property type="molecule type" value="Genomic_DNA"/>
</dbReference>
<dbReference type="AlphaFoldDB" id="A0A7R9F9P0"/>
<evidence type="ECO:0000256" key="1">
    <source>
        <dbReference type="SAM" id="Phobius"/>
    </source>
</evidence>
<protein>
    <submittedName>
        <fullName evidence="2">Uncharacterized protein</fullName>
    </submittedName>
</protein>